<keyword evidence="3" id="KW-0560">Oxidoreductase</keyword>
<keyword evidence="5" id="KW-1185">Reference proteome</keyword>
<keyword evidence="3" id="KW-0503">Monooxygenase</keyword>
<comment type="cofactor">
    <cofactor evidence="1">
        <name>heme</name>
        <dbReference type="ChEBI" id="CHEBI:30413"/>
    </cofactor>
</comment>
<dbReference type="RefSeq" id="WP_258778622.1">
    <property type="nucleotide sequence ID" value="NZ_JANUGP010000008.1"/>
</dbReference>
<evidence type="ECO:0000256" key="1">
    <source>
        <dbReference type="ARBA" id="ARBA00001971"/>
    </source>
</evidence>
<dbReference type="PRINTS" id="PR00463">
    <property type="entry name" value="EP450I"/>
</dbReference>
<dbReference type="PANTHER" id="PTHR24305">
    <property type="entry name" value="CYTOCHROME P450"/>
    <property type="match status" value="1"/>
</dbReference>
<name>A0ABT2B130_9ACTN</name>
<dbReference type="InterPro" id="IPR001128">
    <property type="entry name" value="Cyt_P450"/>
</dbReference>
<dbReference type="PANTHER" id="PTHR24305:SF166">
    <property type="entry name" value="CYTOCHROME P450 12A4, MITOCHONDRIAL-RELATED"/>
    <property type="match status" value="1"/>
</dbReference>
<dbReference type="InterPro" id="IPR050121">
    <property type="entry name" value="Cytochrome_P450_monoxygenase"/>
</dbReference>
<dbReference type="InterPro" id="IPR017972">
    <property type="entry name" value="Cyt_P450_CS"/>
</dbReference>
<comment type="caution">
    <text evidence="4">The sequence shown here is derived from an EMBL/GenBank/DDBJ whole genome shotgun (WGS) entry which is preliminary data.</text>
</comment>
<keyword evidence="3" id="KW-0408">Iron</keyword>
<evidence type="ECO:0000256" key="3">
    <source>
        <dbReference type="RuleBase" id="RU000461"/>
    </source>
</evidence>
<sequence>MSDLPEPPGLPLLGHVPALVRGPAMHRVLYAWRESYGPTFRIRLGRTTAVVISSPDIIATMLRERPETFRRARAMSELIKEIGGHGLFDAEGDEWRRLRPLAIRGLKTAYLRNAFDTITRSAARLRDQWMAAATGERIPVLDDLMRYTLEVAVGLTMGHDLDAIGRRDEPGPHQQLSLVLDTLTRRMNSPLPYWRWVRLPADRRTEAAVTQLSELIKERYADAEQRVRTGKQPDNYVESLAEACLRNGDRISEQDVTGSVLNMIVAGEDTTAATAAWAMHYLATHPQVQERVRAEAAEVLGRDHYPADTTALSRLTYAEAVVNEVIRLRPASPFLMMETTTDTTVTDGRTELRIDRGTVLVPLLTYGSDSDPERFPDPGVFDPDRWLSAAARQPSHAQGFLPFGSGPRFCPGRNLALMESTLIVSMACHNFVIDPDTSAGPVGERVTFAVLPTRLGVRLSPIPAPAR</sequence>
<evidence type="ECO:0000313" key="5">
    <source>
        <dbReference type="Proteomes" id="UP001205612"/>
    </source>
</evidence>
<evidence type="ECO:0000313" key="4">
    <source>
        <dbReference type="EMBL" id="MCS0602101.1"/>
    </source>
</evidence>
<evidence type="ECO:0000256" key="2">
    <source>
        <dbReference type="ARBA" id="ARBA00010617"/>
    </source>
</evidence>
<dbReference type="SUPFAM" id="SSF48264">
    <property type="entry name" value="Cytochrome P450"/>
    <property type="match status" value="1"/>
</dbReference>
<reference evidence="4 5" key="1">
    <citation type="submission" date="2022-08" db="EMBL/GenBank/DDBJ databases">
        <authorList>
            <person name="Somphong A."/>
            <person name="Phongsopitanun W."/>
        </authorList>
    </citation>
    <scope>NUCLEOTIDE SEQUENCE [LARGE SCALE GENOMIC DNA]</scope>
    <source>
        <strain evidence="4 5">LP11</strain>
    </source>
</reference>
<keyword evidence="3" id="KW-0349">Heme</keyword>
<dbReference type="EMBL" id="JANUGP010000008">
    <property type="protein sequence ID" value="MCS0602101.1"/>
    <property type="molecule type" value="Genomic_DNA"/>
</dbReference>
<dbReference type="Pfam" id="PF00067">
    <property type="entry name" value="p450"/>
    <property type="match status" value="1"/>
</dbReference>
<protein>
    <submittedName>
        <fullName evidence="4">Cytochrome P450</fullName>
    </submittedName>
</protein>
<keyword evidence="3" id="KW-0479">Metal-binding</keyword>
<dbReference type="InterPro" id="IPR036396">
    <property type="entry name" value="Cyt_P450_sf"/>
</dbReference>
<dbReference type="InterPro" id="IPR002401">
    <property type="entry name" value="Cyt_P450_E_grp-I"/>
</dbReference>
<accession>A0ABT2B130</accession>
<gene>
    <name evidence="4" type="ORF">NX794_12910</name>
</gene>
<dbReference type="PROSITE" id="PS00086">
    <property type="entry name" value="CYTOCHROME_P450"/>
    <property type="match status" value="1"/>
</dbReference>
<organism evidence="4 5">
    <name type="scientific">Streptomyces pyxinicus</name>
    <dbReference type="NCBI Taxonomy" id="2970331"/>
    <lineage>
        <taxon>Bacteria</taxon>
        <taxon>Bacillati</taxon>
        <taxon>Actinomycetota</taxon>
        <taxon>Actinomycetes</taxon>
        <taxon>Kitasatosporales</taxon>
        <taxon>Streptomycetaceae</taxon>
        <taxon>Streptomyces</taxon>
    </lineage>
</organism>
<comment type="similarity">
    <text evidence="2 3">Belongs to the cytochrome P450 family.</text>
</comment>
<dbReference type="PRINTS" id="PR00385">
    <property type="entry name" value="P450"/>
</dbReference>
<proteinExistence type="inferred from homology"/>
<dbReference type="Proteomes" id="UP001205612">
    <property type="component" value="Unassembled WGS sequence"/>
</dbReference>
<dbReference type="Gene3D" id="1.10.630.10">
    <property type="entry name" value="Cytochrome P450"/>
    <property type="match status" value="1"/>
</dbReference>